<evidence type="ECO:0000256" key="2">
    <source>
        <dbReference type="ARBA" id="ARBA00022801"/>
    </source>
</evidence>
<evidence type="ECO:0000256" key="1">
    <source>
        <dbReference type="ARBA" id="ARBA00022741"/>
    </source>
</evidence>
<evidence type="ECO:0000313" key="8">
    <source>
        <dbReference type="EMBL" id="KXV58245.1"/>
    </source>
</evidence>
<keyword evidence="3" id="KW-0143">Chaperone</keyword>
<dbReference type="GO" id="GO:0005737">
    <property type="term" value="C:cytoplasm"/>
    <property type="evidence" value="ECO:0007669"/>
    <property type="project" value="TreeGrafter"/>
</dbReference>
<comment type="catalytic activity">
    <reaction evidence="6">
        <text>GTP + H2O = GDP + phosphate + H(+)</text>
        <dbReference type="Rhea" id="RHEA:19669"/>
        <dbReference type="ChEBI" id="CHEBI:15377"/>
        <dbReference type="ChEBI" id="CHEBI:15378"/>
        <dbReference type="ChEBI" id="CHEBI:37565"/>
        <dbReference type="ChEBI" id="CHEBI:43474"/>
        <dbReference type="ChEBI" id="CHEBI:58189"/>
    </reaction>
    <physiologicalReaction direction="left-to-right" evidence="6">
        <dbReference type="Rhea" id="RHEA:19670"/>
    </physiologicalReaction>
</comment>
<dbReference type="EMBL" id="LHZU01000139">
    <property type="protein sequence ID" value="KXV58245.1"/>
    <property type="molecule type" value="Genomic_DNA"/>
</dbReference>
<dbReference type="AlphaFoldDB" id="A0A149TYE6"/>
<dbReference type="PANTHER" id="PTHR13748">
    <property type="entry name" value="COBW-RELATED"/>
    <property type="match status" value="1"/>
</dbReference>
<name>A0A149TYE6_9PROT</name>
<feature type="domain" description="CobW C-terminal" evidence="7">
    <location>
        <begin position="256"/>
        <end position="349"/>
    </location>
</feature>
<protein>
    <submittedName>
        <fullName evidence="8">Cobalamin biosynthesis protein CobW</fullName>
    </submittedName>
</protein>
<dbReference type="InterPro" id="IPR027417">
    <property type="entry name" value="P-loop_NTPase"/>
</dbReference>
<evidence type="ECO:0000256" key="6">
    <source>
        <dbReference type="ARBA" id="ARBA00049117"/>
    </source>
</evidence>
<dbReference type="InterPro" id="IPR036627">
    <property type="entry name" value="CobW-likC_sf"/>
</dbReference>
<dbReference type="SMART" id="SM00833">
    <property type="entry name" value="CobW_C"/>
    <property type="match status" value="1"/>
</dbReference>
<organism evidence="8 9">
    <name type="scientific">Acetobacter senegalensis</name>
    <dbReference type="NCBI Taxonomy" id="446692"/>
    <lineage>
        <taxon>Bacteria</taxon>
        <taxon>Pseudomonadati</taxon>
        <taxon>Pseudomonadota</taxon>
        <taxon>Alphaproteobacteria</taxon>
        <taxon>Acetobacterales</taxon>
        <taxon>Acetobacteraceae</taxon>
        <taxon>Acetobacter</taxon>
    </lineage>
</organism>
<gene>
    <name evidence="8" type="ORF">AD948_12385</name>
</gene>
<dbReference type="SUPFAM" id="SSF90002">
    <property type="entry name" value="Hypothetical protein YjiA, C-terminal domain"/>
    <property type="match status" value="1"/>
</dbReference>
<evidence type="ECO:0000313" key="9">
    <source>
        <dbReference type="Proteomes" id="UP000075360"/>
    </source>
</evidence>
<keyword evidence="2" id="KW-0378">Hydrolase</keyword>
<dbReference type="PANTHER" id="PTHR13748:SF62">
    <property type="entry name" value="COBW DOMAIN-CONTAINING PROTEIN"/>
    <property type="match status" value="1"/>
</dbReference>
<proteinExistence type="inferred from homology"/>
<comment type="caution">
    <text evidence="8">The sequence shown here is derived from an EMBL/GenBank/DDBJ whole genome shotgun (WGS) entry which is preliminary data.</text>
</comment>
<dbReference type="Pfam" id="PF07683">
    <property type="entry name" value="CobW_C"/>
    <property type="match status" value="1"/>
</dbReference>
<dbReference type="SUPFAM" id="SSF52540">
    <property type="entry name" value="P-loop containing nucleoside triphosphate hydrolases"/>
    <property type="match status" value="1"/>
</dbReference>
<dbReference type="Proteomes" id="UP000075360">
    <property type="component" value="Unassembled WGS sequence"/>
</dbReference>
<dbReference type="OrthoDB" id="9808822at2"/>
<dbReference type="CDD" id="cd03112">
    <property type="entry name" value="CobW-like"/>
    <property type="match status" value="1"/>
</dbReference>
<evidence type="ECO:0000256" key="3">
    <source>
        <dbReference type="ARBA" id="ARBA00023186"/>
    </source>
</evidence>
<dbReference type="GO" id="GO:0000166">
    <property type="term" value="F:nucleotide binding"/>
    <property type="evidence" value="ECO:0007669"/>
    <property type="project" value="UniProtKB-KW"/>
</dbReference>
<dbReference type="InterPro" id="IPR003495">
    <property type="entry name" value="CobW/HypB/UreG_nucleotide-bd"/>
</dbReference>
<keyword evidence="1" id="KW-0547">Nucleotide-binding</keyword>
<dbReference type="NCBIfam" id="TIGR02475">
    <property type="entry name" value="CobW"/>
    <property type="match status" value="1"/>
</dbReference>
<dbReference type="PATRIC" id="fig|446692.4.peg.3911"/>
<comment type="similarity">
    <text evidence="4">Belongs to the SIMIBI class G3E GTPase family. ZNG1 subfamily.</text>
</comment>
<reference evidence="8 9" key="1">
    <citation type="submission" date="2015-06" db="EMBL/GenBank/DDBJ databases">
        <title>Improved classification and identification of acetic acid bacteria using matrix-assisted laser desorption/ionization time-of-flight mass spectrometry; Gluconobacter nephelii and Gluconobacter uchimurae are later heterotypic synonyms of Gluconobacter japonicus and Gluconobacter oxydans, respectively.</title>
        <authorList>
            <person name="Li L."/>
            <person name="Cleenwerck I."/>
            <person name="De Vuyst L."/>
            <person name="Vandamme P."/>
        </authorList>
    </citation>
    <scope>NUCLEOTIDE SEQUENCE [LARGE SCALE GENOMIC DNA]</scope>
    <source>
        <strain evidence="8 9">LMG 23690</strain>
    </source>
</reference>
<dbReference type="InterPro" id="IPR012824">
    <property type="entry name" value="CobW"/>
</dbReference>
<dbReference type="Gene3D" id="3.40.50.300">
    <property type="entry name" value="P-loop containing nucleotide triphosphate hydrolases"/>
    <property type="match status" value="1"/>
</dbReference>
<evidence type="ECO:0000259" key="7">
    <source>
        <dbReference type="SMART" id="SM00833"/>
    </source>
</evidence>
<dbReference type="Pfam" id="PF02492">
    <property type="entry name" value="cobW"/>
    <property type="match status" value="1"/>
</dbReference>
<evidence type="ECO:0000256" key="4">
    <source>
        <dbReference type="ARBA" id="ARBA00034320"/>
    </source>
</evidence>
<accession>A0A149TYE6</accession>
<comment type="function">
    <text evidence="5">Zinc chaperone that directly transfers zinc cofactor to target proteins, thereby activating them. Zinc is transferred from the CXCC motif in the GTPase domain to the zinc binding site in target proteins in a process requiring GTP hydrolysis.</text>
</comment>
<dbReference type="GO" id="GO:0009236">
    <property type="term" value="P:cobalamin biosynthetic process"/>
    <property type="evidence" value="ECO:0007669"/>
    <property type="project" value="InterPro"/>
</dbReference>
<sequence>MSVASSHRVPVTLVTGFLGAGKTTLMRHILQNVQGHRVAVVVQAGGPLGNGGEFLRKYGMEGCGDEESIELPNGCLCSTVRDDFLPALESLLNRTDPPEHVVIETSGLALPRSLLRAFGAPTVRNRVTVDGVVTVIDSFAVASGRFEDKSASEDGMSMAGGPSAHENPIATIFEDQLSAADLIVLNKTDLLDKAGIDAVEKAIKLAAPPSARILRTTEGKVDPAVLLGVGAEAKADLSTASSIAGVENPVFEHDDFESFVIKVPEQLSVEGFLTLLQNVARKYDVLRTKGYAAVRGQSQRLAVQGVGTRFRHEFDRSLAAGADRMGRIVMIGQKGLKETALRSALSEAG</sequence>
<dbReference type="InterPro" id="IPR051316">
    <property type="entry name" value="Zinc-reg_GTPase_activator"/>
</dbReference>
<dbReference type="InterPro" id="IPR011629">
    <property type="entry name" value="CobW-like_C"/>
</dbReference>
<evidence type="ECO:0000256" key="5">
    <source>
        <dbReference type="ARBA" id="ARBA00045658"/>
    </source>
</evidence>
<dbReference type="RefSeq" id="WP_061472224.1">
    <property type="nucleotide sequence ID" value="NZ_LHZU01000139.1"/>
</dbReference>
<dbReference type="GO" id="GO:0016787">
    <property type="term" value="F:hydrolase activity"/>
    <property type="evidence" value="ECO:0007669"/>
    <property type="project" value="UniProtKB-KW"/>
</dbReference>
<dbReference type="Gene3D" id="3.30.1220.10">
    <property type="entry name" value="CobW-like, C-terminal domain"/>
    <property type="match status" value="1"/>
</dbReference>